<comment type="caution">
    <text evidence="1">The sequence shown here is derived from an EMBL/GenBank/DDBJ whole genome shotgun (WGS) entry which is preliminary data.</text>
</comment>
<dbReference type="EMBL" id="JASBWU010000010">
    <property type="protein sequence ID" value="KAJ9118707.1"/>
    <property type="molecule type" value="Genomic_DNA"/>
</dbReference>
<name>A0ACC2X5Y7_9TREE</name>
<keyword evidence="2" id="KW-1185">Reference proteome</keyword>
<protein>
    <submittedName>
        <fullName evidence="1">Uncharacterized protein</fullName>
    </submittedName>
</protein>
<accession>A0ACC2X5Y7</accession>
<gene>
    <name evidence="1" type="ORF">QFC22_003927</name>
</gene>
<dbReference type="Proteomes" id="UP001243375">
    <property type="component" value="Unassembled WGS sequence"/>
</dbReference>
<proteinExistence type="predicted"/>
<evidence type="ECO:0000313" key="2">
    <source>
        <dbReference type="Proteomes" id="UP001243375"/>
    </source>
</evidence>
<sequence length="445" mass="49050">MKHNKGPIDPKDPVDSPAFMFKLIGSMGLILLGGLFAGLTLALMGSDDMQLRVLATSSADPKERKHAASVLRLLKRGRHWVLVVLLLGNVIVNESLPIFLDDVLGGNGFRAVIISTIGIVIFGEVIPQSVCVRYGLAIGGYCAPFVLVIMYLLAPIAWPIAKLLDWALGSEEGHTFKKAELKTFLQFHREGEEPLRDDEITILNGVLSLNDRKASEIMTHIKDVLCLPSDHVLDHAALDHILLSGFSRIPVYEPGQKENFVGMLLVKRLISYNPEECKKVSEFPLLSLPEARPDINCFQALDYFQTGRAHLLLISEHPGTGKGALGIVSLEDLIEEIIGEEIVDETDTVTDNRSRRIAKRQGTAAVMRGIIERHRKQTLPSSRVDSPVPDLDGKLIQIEDTTYRINTAEPEEYEEAHGHSHNSSNKHIGNDGDKHDSNNSNGHAA</sequence>
<evidence type="ECO:0000313" key="1">
    <source>
        <dbReference type="EMBL" id="KAJ9118707.1"/>
    </source>
</evidence>
<reference evidence="1" key="1">
    <citation type="submission" date="2023-04" db="EMBL/GenBank/DDBJ databases">
        <title>Draft Genome sequencing of Naganishia species isolated from polar environments using Oxford Nanopore Technology.</title>
        <authorList>
            <person name="Leo P."/>
            <person name="Venkateswaran K."/>
        </authorList>
    </citation>
    <scope>NUCLEOTIDE SEQUENCE</scope>
    <source>
        <strain evidence="1">MNA-CCFEE 5425</strain>
    </source>
</reference>
<organism evidence="1 2">
    <name type="scientific">Naganishia vaughanmartiniae</name>
    <dbReference type="NCBI Taxonomy" id="1424756"/>
    <lineage>
        <taxon>Eukaryota</taxon>
        <taxon>Fungi</taxon>
        <taxon>Dikarya</taxon>
        <taxon>Basidiomycota</taxon>
        <taxon>Agaricomycotina</taxon>
        <taxon>Tremellomycetes</taxon>
        <taxon>Filobasidiales</taxon>
        <taxon>Filobasidiaceae</taxon>
        <taxon>Naganishia</taxon>
    </lineage>
</organism>